<dbReference type="InterPro" id="IPR041872">
    <property type="entry name" value="Anticodon_Met"/>
</dbReference>
<dbReference type="InterPro" id="IPR009080">
    <property type="entry name" value="tRNAsynth_Ia_anticodon-bd"/>
</dbReference>
<dbReference type="InterPro" id="IPR023458">
    <property type="entry name" value="Met-tRNA_ligase_1"/>
</dbReference>
<dbReference type="OrthoDB" id="5844513at2759"/>
<dbReference type="Pfam" id="PF09334">
    <property type="entry name" value="tRNA-synt_1g"/>
    <property type="match status" value="1"/>
</dbReference>
<dbReference type="FunFam" id="1.10.730.10:FF:000037">
    <property type="entry name" value="Methionyl-tRNA synthetase"/>
    <property type="match status" value="1"/>
</dbReference>
<proteinExistence type="inferred from homology"/>
<dbReference type="NCBIfam" id="TIGR00398">
    <property type="entry name" value="metG"/>
    <property type="match status" value="1"/>
</dbReference>
<keyword evidence="16" id="KW-1185">Reference proteome</keyword>
<evidence type="ECO:0000256" key="7">
    <source>
        <dbReference type="ARBA" id="ARBA00022840"/>
    </source>
</evidence>
<feature type="domain" description="Methionyl/Leucyl tRNA synthetase" evidence="13">
    <location>
        <begin position="226"/>
        <end position="618"/>
    </location>
</feature>
<dbReference type="PANTHER" id="PTHR45765">
    <property type="entry name" value="METHIONINE--TRNA LIGASE"/>
    <property type="match status" value="1"/>
</dbReference>
<accession>A0A9W8AY70</accession>
<evidence type="ECO:0000256" key="11">
    <source>
        <dbReference type="ARBA" id="ARBA00047364"/>
    </source>
</evidence>
<dbReference type="Gene3D" id="3.40.50.620">
    <property type="entry name" value="HUPs"/>
    <property type="match status" value="1"/>
</dbReference>
<evidence type="ECO:0000256" key="12">
    <source>
        <dbReference type="RuleBase" id="RU363039"/>
    </source>
</evidence>
<dbReference type="InterPro" id="IPR036282">
    <property type="entry name" value="Glutathione-S-Trfase_C_sf"/>
</dbReference>
<dbReference type="GO" id="GO:0017101">
    <property type="term" value="C:aminoacyl-tRNA synthetase multienzyme complex"/>
    <property type="evidence" value="ECO:0007669"/>
    <property type="project" value="TreeGrafter"/>
</dbReference>
<comment type="subcellular location">
    <subcellularLocation>
        <location evidence="1">Cytoplasm</location>
    </subcellularLocation>
</comment>
<comment type="catalytic activity">
    <reaction evidence="11">
        <text>tRNA(Met) + L-methionine + ATP = L-methionyl-tRNA(Met) + AMP + diphosphate</text>
        <dbReference type="Rhea" id="RHEA:13481"/>
        <dbReference type="Rhea" id="RHEA-COMP:9667"/>
        <dbReference type="Rhea" id="RHEA-COMP:9698"/>
        <dbReference type="ChEBI" id="CHEBI:30616"/>
        <dbReference type="ChEBI" id="CHEBI:33019"/>
        <dbReference type="ChEBI" id="CHEBI:57844"/>
        <dbReference type="ChEBI" id="CHEBI:78442"/>
        <dbReference type="ChEBI" id="CHEBI:78530"/>
        <dbReference type="ChEBI" id="CHEBI:456215"/>
        <dbReference type="EC" id="6.1.1.10"/>
    </reaction>
</comment>
<comment type="caution">
    <text evidence="15">The sequence shown here is derived from an EMBL/GenBank/DDBJ whole genome shotgun (WGS) entry which is preliminary data.</text>
</comment>
<dbReference type="GO" id="GO:0004825">
    <property type="term" value="F:methionine-tRNA ligase activity"/>
    <property type="evidence" value="ECO:0007669"/>
    <property type="project" value="UniProtKB-EC"/>
</dbReference>
<evidence type="ECO:0000256" key="9">
    <source>
        <dbReference type="ARBA" id="ARBA00023146"/>
    </source>
</evidence>
<evidence type="ECO:0000256" key="3">
    <source>
        <dbReference type="ARBA" id="ARBA00012838"/>
    </source>
</evidence>
<dbReference type="SUPFAM" id="SSF52374">
    <property type="entry name" value="Nucleotidylyl transferase"/>
    <property type="match status" value="1"/>
</dbReference>
<gene>
    <name evidence="15" type="primary">MES1</name>
    <name evidence="15" type="ORF">H4R34_005438</name>
</gene>
<dbReference type="Gene3D" id="1.10.730.10">
    <property type="entry name" value="Isoleucyl-tRNA Synthetase, Domain 1"/>
    <property type="match status" value="1"/>
</dbReference>
<dbReference type="PROSITE" id="PS00178">
    <property type="entry name" value="AA_TRNA_LIGASE_I"/>
    <property type="match status" value="1"/>
</dbReference>
<feature type="domain" description="Methionyl-tRNA synthetase anticodon-binding" evidence="14">
    <location>
        <begin position="646"/>
        <end position="785"/>
    </location>
</feature>
<evidence type="ECO:0000256" key="4">
    <source>
        <dbReference type="ARBA" id="ARBA00022490"/>
    </source>
</evidence>
<dbReference type="GO" id="GO:0005829">
    <property type="term" value="C:cytosol"/>
    <property type="evidence" value="ECO:0007669"/>
    <property type="project" value="TreeGrafter"/>
</dbReference>
<dbReference type="EC" id="6.1.1.10" evidence="3"/>
<dbReference type="Pfam" id="PF19303">
    <property type="entry name" value="Anticodon_3"/>
    <property type="match status" value="1"/>
</dbReference>
<dbReference type="GO" id="GO:0006431">
    <property type="term" value="P:methionyl-tRNA aminoacylation"/>
    <property type="evidence" value="ECO:0007669"/>
    <property type="project" value="InterPro"/>
</dbReference>
<protein>
    <recommendedName>
        <fullName evidence="3">methionine--tRNA ligase</fullName>
        <ecNumber evidence="3">6.1.1.10</ecNumber>
    </recommendedName>
    <alternativeName>
        <fullName evidence="10">Methionyl-tRNA synthetase</fullName>
    </alternativeName>
</protein>
<dbReference type="SUPFAM" id="SSF57770">
    <property type="entry name" value="Methionyl-tRNA synthetase (MetRS), Zn-domain"/>
    <property type="match status" value="1"/>
</dbReference>
<dbReference type="EMBL" id="JANBQB010001082">
    <property type="protein sequence ID" value="KAJ1972347.1"/>
    <property type="molecule type" value="Genomic_DNA"/>
</dbReference>
<keyword evidence="4" id="KW-0963">Cytoplasm</keyword>
<dbReference type="InterPro" id="IPR015413">
    <property type="entry name" value="Methionyl/Leucyl_tRNA_Synth"/>
</dbReference>
<dbReference type="InterPro" id="IPR014758">
    <property type="entry name" value="Met-tRNA_synth"/>
</dbReference>
<dbReference type="GO" id="GO:0036464">
    <property type="term" value="C:cytoplasmic ribonucleoprotein granule"/>
    <property type="evidence" value="ECO:0007669"/>
    <property type="project" value="UniProtKB-ARBA"/>
</dbReference>
<dbReference type="SUPFAM" id="SSF47323">
    <property type="entry name" value="Anticodon-binding domain of a subclass of class I aminoacyl-tRNA synthetases"/>
    <property type="match status" value="1"/>
</dbReference>
<evidence type="ECO:0000256" key="5">
    <source>
        <dbReference type="ARBA" id="ARBA00022598"/>
    </source>
</evidence>
<dbReference type="Proteomes" id="UP001151582">
    <property type="component" value="Unassembled WGS sequence"/>
</dbReference>
<evidence type="ECO:0000256" key="10">
    <source>
        <dbReference type="ARBA" id="ARBA00030904"/>
    </source>
</evidence>
<evidence type="ECO:0000313" key="15">
    <source>
        <dbReference type="EMBL" id="KAJ1972347.1"/>
    </source>
</evidence>
<dbReference type="InterPro" id="IPR001412">
    <property type="entry name" value="aa-tRNA-synth_I_CS"/>
</dbReference>
<dbReference type="CDD" id="cd07957">
    <property type="entry name" value="Anticodon_Ia_Met"/>
    <property type="match status" value="1"/>
</dbReference>
<comment type="similarity">
    <text evidence="2 12">Belongs to the class-I aminoacyl-tRNA synthetase family.</text>
</comment>
<dbReference type="InterPro" id="IPR014729">
    <property type="entry name" value="Rossmann-like_a/b/a_fold"/>
</dbReference>
<evidence type="ECO:0000256" key="6">
    <source>
        <dbReference type="ARBA" id="ARBA00022741"/>
    </source>
</evidence>
<evidence type="ECO:0000313" key="16">
    <source>
        <dbReference type="Proteomes" id="UP001151582"/>
    </source>
</evidence>
<keyword evidence="6 12" id="KW-0547">Nucleotide-binding</keyword>
<name>A0A9W8AY70_9FUNG</name>
<dbReference type="AlphaFoldDB" id="A0A9W8AY70"/>
<dbReference type="InterPro" id="IPR033911">
    <property type="entry name" value="MetRS_core"/>
</dbReference>
<dbReference type="CDD" id="cd00814">
    <property type="entry name" value="MetRS_core"/>
    <property type="match status" value="1"/>
</dbReference>
<evidence type="ECO:0000256" key="1">
    <source>
        <dbReference type="ARBA" id="ARBA00004496"/>
    </source>
</evidence>
<dbReference type="PRINTS" id="PR01041">
    <property type="entry name" value="TRNASYNTHMET"/>
</dbReference>
<keyword evidence="5 12" id="KW-0436">Ligase</keyword>
<evidence type="ECO:0000259" key="14">
    <source>
        <dbReference type="Pfam" id="PF19303"/>
    </source>
</evidence>
<dbReference type="PANTHER" id="PTHR45765:SF1">
    <property type="entry name" value="METHIONINE--TRNA LIGASE, CYTOPLASMIC"/>
    <property type="match status" value="1"/>
</dbReference>
<dbReference type="Gene3D" id="2.20.28.20">
    <property type="entry name" value="Methionyl-tRNA synthetase, Zn-domain"/>
    <property type="match status" value="1"/>
</dbReference>
<keyword evidence="8 12" id="KW-0648">Protein biosynthesis</keyword>
<keyword evidence="9 12" id="KW-0030">Aminoacyl-tRNA synthetase</keyword>
<keyword evidence="7 12" id="KW-0067">ATP-binding</keyword>
<dbReference type="FunFam" id="2.20.28.20:FF:000001">
    <property type="entry name" value="Methionine--tRNA ligase"/>
    <property type="match status" value="1"/>
</dbReference>
<sequence length="786" mass="88146">MTTGSRAITVHLTAIPTSGTPEAADVLKTLIAAAVSDTPVQVEQASAATKYSPKLTVTIPTQPPTTLFEANAAARYLLASTWPKNSLEALRQNSLLDQAERTVVALLTSKRPDIPRAFAFYEAIASSLPAQPTLAGIVLFSELYYVYQAASEELRQGFPALQAWFAHTQADPKIKAGLAAAGPFVHIVPVPIYQPATEANRKVEVAYTLDEDRSRVRLPVQGEKNILITSALPYVNNVPHLGNIIGSVLSADVFSRYCRLRGWNSVFICGTDEYGTATETKALEEGVSCQALCDKYNALHRSVYEWFQLDFDHFGRTTTPQQTEIAQDIFHQLHKNGYTSEATVTQLYCEQCRRFLADRYVEGTCPRCQYDDARGDQCDKCGHLLNAADLINPRCKMDGNRPVLRESTHIFLELGKLQPKVEAFVQRASEEGGWTHNGKTITNNWLKEGLKARCITRDLKWGTPVPLDHMKDKVFYVWYDAPIGYPSITANYTSEWAQWWKNPEQVKLYQFMGKDNVPFHTVIFPACELGTDEKWTLLHHISTTEYLNYEGGKFSKSRNVGVFGNNVMETGVPVSVWRYYLLANRPESSDSIFTWDEFIARNNNELLANLGNFCNRVLKFIGTNKYVSTVPAWSEDLIHPPTGQETLESKLIRDVNDLLEQYITAFDAVKLRLALKLAMDVSQKGNGYLQESRLDNSLFNDHRAQCDTVVAVAVNLIYLLSAMLYPFMPTTSQTICHQLNAPLQTLPEAFTLAILPGHVVGEAEHLFKRLDEKLADQFRARYGGKN</sequence>
<organism evidence="15 16">
    <name type="scientific">Dimargaris verticillata</name>
    <dbReference type="NCBI Taxonomy" id="2761393"/>
    <lineage>
        <taxon>Eukaryota</taxon>
        <taxon>Fungi</taxon>
        <taxon>Fungi incertae sedis</taxon>
        <taxon>Zoopagomycota</taxon>
        <taxon>Kickxellomycotina</taxon>
        <taxon>Dimargaritomycetes</taxon>
        <taxon>Dimargaritales</taxon>
        <taxon>Dimargaritaceae</taxon>
        <taxon>Dimargaris</taxon>
    </lineage>
</organism>
<evidence type="ECO:0000256" key="8">
    <source>
        <dbReference type="ARBA" id="ARBA00022917"/>
    </source>
</evidence>
<evidence type="ECO:0000256" key="2">
    <source>
        <dbReference type="ARBA" id="ARBA00005594"/>
    </source>
</evidence>
<dbReference type="GO" id="GO:0017102">
    <property type="term" value="C:methionyl glutamyl tRNA synthetase complex"/>
    <property type="evidence" value="ECO:0007669"/>
    <property type="project" value="UniProtKB-ARBA"/>
</dbReference>
<dbReference type="SUPFAM" id="SSF47616">
    <property type="entry name" value="GST C-terminal domain-like"/>
    <property type="match status" value="1"/>
</dbReference>
<dbReference type="GO" id="GO:0005524">
    <property type="term" value="F:ATP binding"/>
    <property type="evidence" value="ECO:0007669"/>
    <property type="project" value="UniProtKB-KW"/>
</dbReference>
<dbReference type="InterPro" id="IPR029038">
    <property type="entry name" value="MetRS_Zn"/>
</dbReference>
<reference evidence="15" key="1">
    <citation type="submission" date="2022-07" db="EMBL/GenBank/DDBJ databases">
        <title>Phylogenomic reconstructions and comparative analyses of Kickxellomycotina fungi.</title>
        <authorList>
            <person name="Reynolds N.K."/>
            <person name="Stajich J.E."/>
            <person name="Barry K."/>
            <person name="Grigoriev I.V."/>
            <person name="Crous P."/>
            <person name="Smith M.E."/>
        </authorList>
    </citation>
    <scope>NUCLEOTIDE SEQUENCE</scope>
    <source>
        <strain evidence="15">RSA 567</strain>
    </source>
</reference>
<evidence type="ECO:0000259" key="13">
    <source>
        <dbReference type="Pfam" id="PF09334"/>
    </source>
</evidence>